<keyword evidence="1" id="KW-1133">Transmembrane helix</keyword>
<proteinExistence type="predicted"/>
<evidence type="ECO:0000313" key="4">
    <source>
        <dbReference type="Proteomes" id="UP001204798"/>
    </source>
</evidence>
<feature type="transmembrane region" description="Helical" evidence="1">
    <location>
        <begin position="181"/>
        <end position="205"/>
    </location>
</feature>
<reference evidence="3 4" key="1">
    <citation type="submission" date="2022-08" db="EMBL/GenBank/DDBJ databases">
        <title>Bacterial and archaeal communities from various locations to study Microbial Dark Matter (Phase II).</title>
        <authorList>
            <person name="Stepanauskas R."/>
        </authorList>
    </citation>
    <scope>NUCLEOTIDE SEQUENCE [LARGE SCALE GENOMIC DNA]</scope>
    <source>
        <strain evidence="3 4">PD1</strain>
    </source>
</reference>
<feature type="domain" description="Transposase IS4-like" evidence="2">
    <location>
        <begin position="13"/>
        <end position="191"/>
    </location>
</feature>
<dbReference type="Proteomes" id="UP001204798">
    <property type="component" value="Unassembled WGS sequence"/>
</dbReference>
<organism evidence="3 4">
    <name type="scientific">Candidatus Fervidibacter sacchari</name>
    <dbReference type="NCBI Taxonomy" id="1448929"/>
    <lineage>
        <taxon>Bacteria</taxon>
        <taxon>Candidatus Fervidibacterota</taxon>
        <taxon>Candidatus Fervidibacter</taxon>
    </lineage>
</organism>
<accession>A0ABT2ETT2</accession>
<keyword evidence="1" id="KW-0472">Membrane</keyword>
<dbReference type="EMBL" id="JANUCP010000014">
    <property type="protein sequence ID" value="MCS3921327.1"/>
    <property type="molecule type" value="Genomic_DNA"/>
</dbReference>
<comment type="caution">
    <text evidence="3">The sequence shown here is derived from an EMBL/GenBank/DDBJ whole genome shotgun (WGS) entry which is preliminary data.</text>
</comment>
<evidence type="ECO:0000259" key="2">
    <source>
        <dbReference type="Pfam" id="PF01609"/>
    </source>
</evidence>
<name>A0ABT2ETT2_9BACT</name>
<evidence type="ECO:0000313" key="3">
    <source>
        <dbReference type="EMBL" id="MCS3921327.1"/>
    </source>
</evidence>
<keyword evidence="4" id="KW-1185">Reference proteome</keyword>
<protein>
    <recommendedName>
        <fullName evidence="2">Transposase IS4-like domain-containing protein</fullName>
    </recommendedName>
</protein>
<dbReference type="Pfam" id="PF01609">
    <property type="entry name" value="DDE_Tnp_1"/>
    <property type="match status" value="1"/>
</dbReference>
<evidence type="ECO:0000256" key="1">
    <source>
        <dbReference type="SAM" id="Phobius"/>
    </source>
</evidence>
<gene>
    <name evidence="3" type="ORF">M2350_003776</name>
</gene>
<feature type="non-terminal residue" evidence="3">
    <location>
        <position position="232"/>
    </location>
</feature>
<sequence length="232" mass="26960">MVGKKGGFMKGKGEVLLICDGTGFGYGSHCFVGWYRGGVKKRVRAHCKVLMVLGEKEGRRMILGVKVEGCYADERKMFLRWLKRVREKIGEKVKFVADGLYGKSIEILREIRRRGWEAYVKVKEGIWQGVRAKERREAMKAWEEGKEVYKQRYKIEQVIGSLKKSYGDVCGERKEEMAKKVIMMMAILWNMAVLLAIGFVGFRFFCYFQGLFLKWLGWLTPFTMIENFSNTL</sequence>
<keyword evidence="1" id="KW-0812">Transmembrane</keyword>
<dbReference type="RefSeq" id="WP_259102407.1">
    <property type="nucleotide sequence ID" value="NZ_JANUCP010000014.1"/>
</dbReference>
<dbReference type="InterPro" id="IPR002559">
    <property type="entry name" value="Transposase_11"/>
</dbReference>